<dbReference type="PANTHER" id="PTHR31356:SF66">
    <property type="entry name" value="CATALASE-PEROXIDASE"/>
    <property type="match status" value="1"/>
</dbReference>
<dbReference type="GO" id="GO:0020037">
    <property type="term" value="F:heme binding"/>
    <property type="evidence" value="ECO:0007669"/>
    <property type="project" value="UniProtKB-UniRule"/>
</dbReference>
<dbReference type="SUPFAM" id="SSF48113">
    <property type="entry name" value="Heme-dependent peroxidases"/>
    <property type="match status" value="1"/>
</dbReference>
<dbReference type="GeneID" id="63780379"/>
<keyword evidence="7 12" id="KW-1015">Disulfide bond</keyword>
<feature type="disulfide bond" evidence="12">
    <location>
        <begin position="111"/>
        <end position="192"/>
    </location>
</feature>
<feature type="binding site" description="axial binding residue" evidence="10">
    <location>
        <position position="247"/>
    </location>
    <ligand>
        <name>heme b</name>
        <dbReference type="ChEBI" id="CHEBI:60344"/>
    </ligand>
    <ligandPart>
        <name>Fe</name>
        <dbReference type="ChEBI" id="CHEBI:18248"/>
    </ligandPart>
</feature>
<accession>A0A1Y2DRB9</accession>
<evidence type="ECO:0000313" key="15">
    <source>
        <dbReference type="EMBL" id="ORY61777.1"/>
    </source>
</evidence>
<evidence type="ECO:0000256" key="9">
    <source>
        <dbReference type="PIRSR" id="PIRSR601621-1"/>
    </source>
</evidence>
<feature type="binding site" evidence="10">
    <location>
        <position position="125"/>
    </location>
    <ligand>
        <name>Ca(2+)</name>
        <dbReference type="ChEBI" id="CHEBI:29108"/>
        <label>1</label>
    </ligand>
</feature>
<proteinExistence type="inferred from homology"/>
<feature type="binding site" evidence="10">
    <location>
        <position position="139"/>
    </location>
    <ligand>
        <name>Ca(2+)</name>
        <dbReference type="ChEBI" id="CHEBI:29108"/>
        <label>1</label>
    </ligand>
</feature>
<evidence type="ECO:0000313" key="16">
    <source>
        <dbReference type="Proteomes" id="UP000193689"/>
    </source>
</evidence>
<dbReference type="PANTHER" id="PTHR31356">
    <property type="entry name" value="THYLAKOID LUMENAL 29 KDA PROTEIN, CHLOROPLASTIC-RELATED"/>
    <property type="match status" value="1"/>
</dbReference>
<evidence type="ECO:0000256" key="8">
    <source>
        <dbReference type="ARBA" id="ARBA00023180"/>
    </source>
</evidence>
<evidence type="ECO:0000256" key="11">
    <source>
        <dbReference type="PIRSR" id="PIRSR601621-3"/>
    </source>
</evidence>
<keyword evidence="3 10" id="KW-0349">Heme</keyword>
<dbReference type="Gene3D" id="1.10.420.10">
    <property type="entry name" value="Peroxidase, domain 2"/>
    <property type="match status" value="1"/>
</dbReference>
<evidence type="ECO:0000256" key="4">
    <source>
        <dbReference type="ARBA" id="ARBA00022723"/>
    </source>
</evidence>
<feature type="disulfide bond" evidence="12">
    <location>
        <begin position="91"/>
        <end position="343"/>
    </location>
</feature>
<reference evidence="15 16" key="1">
    <citation type="submission" date="2016-07" db="EMBL/GenBank/DDBJ databases">
        <title>Pervasive Adenine N6-methylation of Active Genes in Fungi.</title>
        <authorList>
            <consortium name="DOE Joint Genome Institute"/>
            <person name="Mondo S.J."/>
            <person name="Dannebaum R.O."/>
            <person name="Kuo R.C."/>
            <person name="Labutti K."/>
            <person name="Haridas S."/>
            <person name="Kuo A."/>
            <person name="Salamov A."/>
            <person name="Ahrendt S.R."/>
            <person name="Lipzen A."/>
            <person name="Sullivan W."/>
            <person name="Andreopoulos W.B."/>
            <person name="Clum A."/>
            <person name="Lindquist E."/>
            <person name="Daum C."/>
            <person name="Ramamoorthy G.K."/>
            <person name="Gryganskyi A."/>
            <person name="Culley D."/>
            <person name="Magnuson J.K."/>
            <person name="James T.Y."/>
            <person name="O'Malley M.A."/>
            <person name="Stajich J.E."/>
            <person name="Spatafora J.W."/>
            <person name="Visel A."/>
            <person name="Grigoriev I.V."/>
        </authorList>
    </citation>
    <scope>NUCLEOTIDE SEQUENCE [LARGE SCALE GENOMIC DNA]</scope>
    <source>
        <strain evidence="15 16">CBS 129021</strain>
    </source>
</reference>
<evidence type="ECO:0000256" key="2">
    <source>
        <dbReference type="ARBA" id="ARBA00022559"/>
    </source>
</evidence>
<dbReference type="RefSeq" id="XP_040713854.1">
    <property type="nucleotide sequence ID" value="XM_040864167.1"/>
</dbReference>
<evidence type="ECO:0000256" key="7">
    <source>
        <dbReference type="ARBA" id="ARBA00023157"/>
    </source>
</evidence>
<gene>
    <name evidence="15" type="ORF">BCR38DRAFT_487513</name>
</gene>
<dbReference type="Gene3D" id="1.10.520.10">
    <property type="match status" value="1"/>
</dbReference>
<keyword evidence="10 13" id="KW-0106">Calcium</keyword>
<evidence type="ECO:0000256" key="12">
    <source>
        <dbReference type="PIRSR" id="PIRSR601621-4"/>
    </source>
</evidence>
<organism evidence="15 16">
    <name type="scientific">Pseudomassariella vexata</name>
    <dbReference type="NCBI Taxonomy" id="1141098"/>
    <lineage>
        <taxon>Eukaryota</taxon>
        <taxon>Fungi</taxon>
        <taxon>Dikarya</taxon>
        <taxon>Ascomycota</taxon>
        <taxon>Pezizomycotina</taxon>
        <taxon>Sordariomycetes</taxon>
        <taxon>Xylariomycetidae</taxon>
        <taxon>Amphisphaeriales</taxon>
        <taxon>Pseudomassariaceae</taxon>
        <taxon>Pseudomassariella</taxon>
    </lineage>
</organism>
<feature type="binding site" evidence="10">
    <location>
        <position position="265"/>
    </location>
    <ligand>
        <name>Ca(2+)</name>
        <dbReference type="ChEBI" id="CHEBI:29108"/>
        <label>2</label>
    </ligand>
</feature>
<dbReference type="GO" id="GO:0042744">
    <property type="term" value="P:hydrogen peroxide catabolic process"/>
    <property type="evidence" value="ECO:0007669"/>
    <property type="project" value="TreeGrafter"/>
</dbReference>
<dbReference type="OrthoDB" id="2113341at2759"/>
<keyword evidence="8" id="KW-0325">Glycoprotein</keyword>
<dbReference type="EC" id="1.11.1.-" evidence="13"/>
<comment type="caution">
    <text evidence="15">The sequence shown here is derived from an EMBL/GenBank/DDBJ whole genome shotgun (WGS) entry which is preliminary data.</text>
</comment>
<feature type="binding site" evidence="10">
    <location>
        <position position="272"/>
    </location>
    <ligand>
        <name>Ca(2+)</name>
        <dbReference type="ChEBI" id="CHEBI:29108"/>
        <label>2</label>
    </ligand>
</feature>
<keyword evidence="5 13" id="KW-0560">Oxidoreductase</keyword>
<dbReference type="PROSITE" id="PS00436">
    <property type="entry name" value="PEROXIDASE_2"/>
    <property type="match status" value="1"/>
</dbReference>
<name>A0A1Y2DRB9_9PEZI</name>
<dbReference type="InterPro" id="IPR001621">
    <property type="entry name" value="Ligninase"/>
</dbReference>
<dbReference type="InterPro" id="IPR044831">
    <property type="entry name" value="Ccp1-like"/>
</dbReference>
<comment type="cofactor">
    <cofactor evidence="10">
        <name>heme b</name>
        <dbReference type="ChEBI" id="CHEBI:60344"/>
    </cofactor>
    <text evidence="10">Binds 1 heme b (iron(II)-protoporphyrin IX) group per subunit.</text>
</comment>
<comment type="cofactor">
    <cofactor evidence="10 13">
        <name>Ca(2+)</name>
        <dbReference type="ChEBI" id="CHEBI:29108"/>
    </cofactor>
    <text evidence="10 13">Binds 2 calcium ions per subunit.</text>
</comment>
<dbReference type="InParanoid" id="A0A1Y2DRB9"/>
<evidence type="ECO:0000256" key="1">
    <source>
        <dbReference type="ARBA" id="ARBA00006089"/>
    </source>
</evidence>
<keyword evidence="16" id="KW-1185">Reference proteome</keyword>
<dbReference type="Proteomes" id="UP000193689">
    <property type="component" value="Unassembled WGS sequence"/>
</dbReference>
<feature type="domain" description="Plant heme peroxidase family profile" evidence="14">
    <location>
        <begin position="137"/>
        <end position="351"/>
    </location>
</feature>
<dbReference type="GO" id="GO:0046872">
    <property type="term" value="F:metal ion binding"/>
    <property type="evidence" value="ECO:0007669"/>
    <property type="project" value="UniProtKB-UniRule"/>
</dbReference>
<evidence type="ECO:0000256" key="6">
    <source>
        <dbReference type="ARBA" id="ARBA00023004"/>
    </source>
</evidence>
<feature type="active site" description="Proton acceptor" evidence="9">
    <location>
        <position position="124"/>
    </location>
</feature>
<dbReference type="STRING" id="1141098.A0A1Y2DRB9"/>
<evidence type="ECO:0000256" key="3">
    <source>
        <dbReference type="ARBA" id="ARBA00022617"/>
    </source>
</evidence>
<sequence>MKPSTMLVAFVATNAVAYPGMDRVLKEIEIRNGDIEQRSTELLGDVAGGSLSAVGQTIKSILQGMASAVADLNTYKTPGRLGSDSCDRDQCCVWKYIADDMSQAFTDSKGCSSLARGAIRLGFHDAATWDKHSSHGGADGSILLSDEISRFENRGLEEIAAQMKKWFDKYKKYKVGMADLIQMGATVATVSCPGGPRIKTYVGRKDESRAGPTGMLPSPLQSAQALIDLFQAKTFTASDLVTLVGAHTVSRQNFVDPDRKNAPQDSTPGVWDNKFYSQTLGNDNSSILIFPSDKKLATFSQTEGQWKAFAGNGGQQQWSAAFAQSYFRMSMLGVKNMNSLTDCTKVLPQGK</sequence>
<dbReference type="EMBL" id="MCFJ01000010">
    <property type="protein sequence ID" value="ORY61777.1"/>
    <property type="molecule type" value="Genomic_DNA"/>
</dbReference>
<dbReference type="FunFam" id="1.10.520.10:FF:000021">
    <property type="entry name" value="Peroxidase"/>
    <property type="match status" value="1"/>
</dbReference>
<dbReference type="AlphaFoldDB" id="A0A1Y2DRB9"/>
<dbReference type="InterPro" id="IPR019793">
    <property type="entry name" value="Peroxidases_heam-ligand_BS"/>
</dbReference>
<dbReference type="PROSITE" id="PS50873">
    <property type="entry name" value="PEROXIDASE_4"/>
    <property type="match status" value="1"/>
</dbReference>
<dbReference type="GO" id="GO:0000302">
    <property type="term" value="P:response to reactive oxygen species"/>
    <property type="evidence" value="ECO:0007669"/>
    <property type="project" value="TreeGrafter"/>
</dbReference>
<dbReference type="InterPro" id="IPR002016">
    <property type="entry name" value="Haem_peroxidase"/>
</dbReference>
<dbReference type="InterPro" id="IPR010255">
    <property type="entry name" value="Haem_peroxidase_sf"/>
</dbReference>
<evidence type="ECO:0000256" key="5">
    <source>
        <dbReference type="ARBA" id="ARBA00023002"/>
    </source>
</evidence>
<feature type="binding site" evidence="10">
    <location>
        <position position="137"/>
    </location>
    <ligand>
        <name>Ca(2+)</name>
        <dbReference type="ChEBI" id="CHEBI:29108"/>
        <label>1</label>
    </ligand>
</feature>
<feature type="binding site" evidence="10">
    <location>
        <position position="141"/>
    </location>
    <ligand>
        <name>Ca(2+)</name>
        <dbReference type="ChEBI" id="CHEBI:29108"/>
        <label>1</label>
    </ligand>
</feature>
<feature type="binding site" evidence="10">
    <location>
        <position position="267"/>
    </location>
    <ligand>
        <name>Ca(2+)</name>
        <dbReference type="ChEBI" id="CHEBI:29108"/>
        <label>2</label>
    </ligand>
</feature>
<dbReference type="Pfam" id="PF00141">
    <property type="entry name" value="peroxidase"/>
    <property type="match status" value="1"/>
</dbReference>
<feature type="binding site" evidence="10">
    <location>
        <position position="248"/>
    </location>
    <ligand>
        <name>Ca(2+)</name>
        <dbReference type="ChEBI" id="CHEBI:29108"/>
        <label>2</label>
    </ligand>
</feature>
<evidence type="ECO:0000259" key="14">
    <source>
        <dbReference type="PROSITE" id="PS50873"/>
    </source>
</evidence>
<keyword evidence="6 10" id="KW-0408">Iron</keyword>
<keyword evidence="2 13" id="KW-0575">Peroxidase</keyword>
<feature type="site" description="Transition state stabilizer" evidence="11">
    <location>
        <position position="120"/>
    </location>
</feature>
<dbReference type="PRINTS" id="PR00458">
    <property type="entry name" value="PEROXIDASE"/>
</dbReference>
<evidence type="ECO:0000256" key="13">
    <source>
        <dbReference type="RuleBase" id="RU363051"/>
    </source>
</evidence>
<dbReference type="InterPro" id="IPR019794">
    <property type="entry name" value="Peroxidases_AS"/>
</dbReference>
<dbReference type="GO" id="GO:0004601">
    <property type="term" value="F:peroxidase activity"/>
    <property type="evidence" value="ECO:0007669"/>
    <property type="project" value="UniProtKB-KW"/>
</dbReference>
<dbReference type="GO" id="GO:0034599">
    <property type="term" value="P:cellular response to oxidative stress"/>
    <property type="evidence" value="ECO:0007669"/>
    <property type="project" value="InterPro"/>
</dbReference>
<dbReference type="PRINTS" id="PR00462">
    <property type="entry name" value="LIGNINASE"/>
</dbReference>
<dbReference type="PROSITE" id="PS00435">
    <property type="entry name" value="PEROXIDASE_1"/>
    <property type="match status" value="1"/>
</dbReference>
<keyword evidence="4 10" id="KW-0479">Metal-binding</keyword>
<comment type="similarity">
    <text evidence="1 13">Belongs to the peroxidase family. Ligninase subfamily.</text>
</comment>
<evidence type="ECO:0000256" key="10">
    <source>
        <dbReference type="PIRSR" id="PIRSR601621-2"/>
    </source>
</evidence>
<protein>
    <recommendedName>
        <fullName evidence="13">Peroxidase</fullName>
        <ecNumber evidence="13">1.11.1.-</ecNumber>
    </recommendedName>
</protein>